<dbReference type="Proteomes" id="UP001521184">
    <property type="component" value="Unassembled WGS sequence"/>
</dbReference>
<accession>A0ABR3TQ30</accession>
<evidence type="ECO:0000256" key="1">
    <source>
        <dbReference type="SAM" id="MobiDB-lite"/>
    </source>
</evidence>
<reference evidence="2 3" key="1">
    <citation type="journal article" date="2023" name="Plant Dis.">
        <title>First Report of Diplodia intermedia Causing Canker and Dieback Diseases on Apple Trees in Canada.</title>
        <authorList>
            <person name="Ellouze W."/>
            <person name="Ilyukhin E."/>
            <person name="Sulman M."/>
            <person name="Ali S."/>
        </authorList>
    </citation>
    <scope>NUCLEOTIDE SEQUENCE [LARGE SCALE GENOMIC DNA]</scope>
    <source>
        <strain evidence="2 3">M45-28</strain>
    </source>
</reference>
<sequence>MPCLINGIANLGAYLPTFLQGHFDPWEAIPFKSEPSRPMQVYEDANAALATVDGDVGRARREHDVADASRRRARRQRQQQRARDGERVEDGDVRERAVGVKEMEKVTRVVRVQVRDEGGA</sequence>
<gene>
    <name evidence="2" type="ORF">SLS58_005701</name>
</gene>
<proteinExistence type="predicted"/>
<feature type="region of interest" description="Disordered" evidence="1">
    <location>
        <begin position="54"/>
        <end position="92"/>
    </location>
</feature>
<dbReference type="EMBL" id="JAKEKT020000035">
    <property type="protein sequence ID" value="KAL1642110.1"/>
    <property type="molecule type" value="Genomic_DNA"/>
</dbReference>
<feature type="compositionally biased region" description="Basic residues" evidence="1">
    <location>
        <begin position="71"/>
        <end position="80"/>
    </location>
</feature>
<name>A0ABR3TQ30_9PEZI</name>
<organism evidence="2 3">
    <name type="scientific">Diplodia intermedia</name>
    <dbReference type="NCBI Taxonomy" id="856260"/>
    <lineage>
        <taxon>Eukaryota</taxon>
        <taxon>Fungi</taxon>
        <taxon>Dikarya</taxon>
        <taxon>Ascomycota</taxon>
        <taxon>Pezizomycotina</taxon>
        <taxon>Dothideomycetes</taxon>
        <taxon>Dothideomycetes incertae sedis</taxon>
        <taxon>Botryosphaeriales</taxon>
        <taxon>Botryosphaeriaceae</taxon>
        <taxon>Diplodia</taxon>
    </lineage>
</organism>
<keyword evidence="3" id="KW-1185">Reference proteome</keyword>
<evidence type="ECO:0000313" key="3">
    <source>
        <dbReference type="Proteomes" id="UP001521184"/>
    </source>
</evidence>
<feature type="compositionally biased region" description="Basic and acidic residues" evidence="1">
    <location>
        <begin position="55"/>
        <end position="70"/>
    </location>
</feature>
<protein>
    <submittedName>
        <fullName evidence="2">Uncharacterized protein</fullName>
    </submittedName>
</protein>
<feature type="compositionally biased region" description="Basic and acidic residues" evidence="1">
    <location>
        <begin position="81"/>
        <end position="92"/>
    </location>
</feature>
<comment type="caution">
    <text evidence="2">The sequence shown here is derived from an EMBL/GenBank/DDBJ whole genome shotgun (WGS) entry which is preliminary data.</text>
</comment>
<evidence type="ECO:0000313" key="2">
    <source>
        <dbReference type="EMBL" id="KAL1642110.1"/>
    </source>
</evidence>